<evidence type="ECO:0000313" key="3">
    <source>
        <dbReference type="Proteomes" id="UP000184462"/>
    </source>
</evidence>
<feature type="transmembrane region" description="Helical" evidence="1">
    <location>
        <begin position="244"/>
        <end position="265"/>
    </location>
</feature>
<evidence type="ECO:0008006" key="4">
    <source>
        <dbReference type="Google" id="ProtNLM"/>
    </source>
</evidence>
<feature type="transmembrane region" description="Helical" evidence="1">
    <location>
        <begin position="277"/>
        <end position="294"/>
    </location>
</feature>
<accession>A0A1M4XIT0</accession>
<dbReference type="Proteomes" id="UP000184462">
    <property type="component" value="Unassembled WGS sequence"/>
</dbReference>
<keyword evidence="3" id="KW-1185">Reference proteome</keyword>
<dbReference type="AlphaFoldDB" id="A0A1M4XIT0"/>
<name>A0A1M4XIT0_9FLAO</name>
<gene>
    <name evidence="2" type="ORF">SAMN05444278_10932</name>
</gene>
<protein>
    <recommendedName>
        <fullName evidence="4">DUF3667 domain-containing protein</fullName>
    </recommendedName>
</protein>
<dbReference type="InterPro" id="IPR022134">
    <property type="entry name" value="DUF3667"/>
</dbReference>
<dbReference type="RefSeq" id="WP_073193504.1">
    <property type="nucleotide sequence ID" value="NZ_FQTW01000009.1"/>
</dbReference>
<sequence length="331" mass="38876">MLKWPKIIGKPKRFKREFRSEVCLNCQHSIDVSDQYCSNCGQRNSNKKLSLSDLIKEFFAGIFSYDSRLRKTIGAIFTRPGKISLEYTHGKRIKYVNPFRFFISIAIIFFLMLTWLIPVDEIQQQVNETNKEFLVKPNDSLAKALARQKSKTFDFQKTGQYIKYSGLSNYDSIRTQLGFKDSMTNQLKVKLINGSFKLEKSPTDFITYILPKLPFFLFGFIPIFSLFSWLLYARRKFTYVDHLIFNFHETSVFFLLLLLEISINFMVNNDSASFNSISIYLFIIYHIMASMYFYKQGFFKTLVKCFLLAFLYIITCLLFVVSLISASLMFY</sequence>
<dbReference type="OrthoDB" id="675873at2"/>
<feature type="transmembrane region" description="Helical" evidence="1">
    <location>
        <begin position="306"/>
        <end position="330"/>
    </location>
</feature>
<dbReference type="EMBL" id="FQTW01000009">
    <property type="protein sequence ID" value="SHE93415.1"/>
    <property type="molecule type" value="Genomic_DNA"/>
</dbReference>
<feature type="transmembrane region" description="Helical" evidence="1">
    <location>
        <begin position="213"/>
        <end position="232"/>
    </location>
</feature>
<evidence type="ECO:0000313" key="2">
    <source>
        <dbReference type="EMBL" id="SHE93415.1"/>
    </source>
</evidence>
<keyword evidence="1" id="KW-0472">Membrane</keyword>
<reference evidence="2 3" key="1">
    <citation type="submission" date="2016-11" db="EMBL/GenBank/DDBJ databases">
        <authorList>
            <person name="Jaros S."/>
            <person name="Januszkiewicz K."/>
            <person name="Wedrychowicz H."/>
        </authorList>
    </citation>
    <scope>NUCLEOTIDE SEQUENCE [LARGE SCALE GENOMIC DNA]</scope>
    <source>
        <strain evidence="2 3">DSM 25661</strain>
    </source>
</reference>
<feature type="transmembrane region" description="Helical" evidence="1">
    <location>
        <begin position="99"/>
        <end position="117"/>
    </location>
</feature>
<organism evidence="2 3">
    <name type="scientific">Psychroflexus salarius</name>
    <dbReference type="NCBI Taxonomy" id="1155689"/>
    <lineage>
        <taxon>Bacteria</taxon>
        <taxon>Pseudomonadati</taxon>
        <taxon>Bacteroidota</taxon>
        <taxon>Flavobacteriia</taxon>
        <taxon>Flavobacteriales</taxon>
        <taxon>Flavobacteriaceae</taxon>
        <taxon>Psychroflexus</taxon>
    </lineage>
</organism>
<proteinExistence type="predicted"/>
<dbReference type="STRING" id="1155689.SAMN05444278_10932"/>
<keyword evidence="1" id="KW-1133">Transmembrane helix</keyword>
<evidence type="ECO:0000256" key="1">
    <source>
        <dbReference type="SAM" id="Phobius"/>
    </source>
</evidence>
<keyword evidence="1" id="KW-0812">Transmembrane</keyword>
<dbReference type="Pfam" id="PF12412">
    <property type="entry name" value="DUF3667"/>
    <property type="match status" value="1"/>
</dbReference>